<dbReference type="Proteomes" id="UP000019678">
    <property type="component" value="Unassembled WGS sequence"/>
</dbReference>
<evidence type="ECO:0000313" key="2">
    <source>
        <dbReference type="EMBL" id="EYF03675.1"/>
    </source>
</evidence>
<evidence type="ECO:0000313" key="3">
    <source>
        <dbReference type="Proteomes" id="UP000019678"/>
    </source>
</evidence>
<proteinExistence type="predicted"/>
<dbReference type="Pfam" id="PF07238">
    <property type="entry name" value="PilZ"/>
    <property type="match status" value="1"/>
</dbReference>
<dbReference type="RefSeq" id="WP_044245528.1">
    <property type="nucleotide sequence ID" value="NZ_ASRX01000043.1"/>
</dbReference>
<protein>
    <recommendedName>
        <fullName evidence="1">PilZ domain-containing protein</fullName>
    </recommendedName>
</protein>
<comment type="caution">
    <text evidence="2">The sequence shown here is derived from an EMBL/GenBank/DDBJ whole genome shotgun (WGS) entry which is preliminary data.</text>
</comment>
<dbReference type="STRING" id="1192034.CAP_5286"/>
<dbReference type="SUPFAM" id="SSF141371">
    <property type="entry name" value="PilZ domain-like"/>
    <property type="match status" value="1"/>
</dbReference>
<accession>A0A017T4D7</accession>
<name>A0A017T4D7_9BACT</name>
<feature type="domain" description="PilZ" evidence="1">
    <location>
        <begin position="4"/>
        <end position="100"/>
    </location>
</feature>
<dbReference type="AlphaFoldDB" id="A0A017T4D7"/>
<gene>
    <name evidence="2" type="ORF">CAP_5286</name>
</gene>
<dbReference type="GO" id="GO:0035438">
    <property type="term" value="F:cyclic-di-GMP binding"/>
    <property type="evidence" value="ECO:0007669"/>
    <property type="project" value="InterPro"/>
</dbReference>
<reference evidence="2 3" key="1">
    <citation type="submission" date="2013-05" db="EMBL/GenBank/DDBJ databases">
        <title>Genome assembly of Chondromyces apiculatus DSM 436.</title>
        <authorList>
            <person name="Sharma G."/>
            <person name="Khatri I."/>
            <person name="Kaur C."/>
            <person name="Mayilraj S."/>
            <person name="Subramanian S."/>
        </authorList>
    </citation>
    <scope>NUCLEOTIDE SEQUENCE [LARGE SCALE GENOMIC DNA]</scope>
    <source>
        <strain evidence="2 3">DSM 436</strain>
    </source>
</reference>
<dbReference type="InterPro" id="IPR009875">
    <property type="entry name" value="PilZ_domain"/>
</dbReference>
<evidence type="ECO:0000259" key="1">
    <source>
        <dbReference type="Pfam" id="PF07238"/>
    </source>
</evidence>
<organism evidence="2 3">
    <name type="scientific">Chondromyces apiculatus DSM 436</name>
    <dbReference type="NCBI Taxonomy" id="1192034"/>
    <lineage>
        <taxon>Bacteria</taxon>
        <taxon>Pseudomonadati</taxon>
        <taxon>Myxococcota</taxon>
        <taxon>Polyangia</taxon>
        <taxon>Polyangiales</taxon>
        <taxon>Polyangiaceae</taxon>
        <taxon>Chondromyces</taxon>
    </lineage>
</organism>
<keyword evidence="3" id="KW-1185">Reference proteome</keyword>
<dbReference type="OrthoDB" id="5517088at2"/>
<sequence length="106" mass="11943">MDVERRAAPRLPVRIFFNKYIDRHPHLGEVLELSSTGMLTRTIHHPDTSHACYAVEISRSEGGTPPVWLCVRRIWVDGDLEALAFVEPTEADRDRLGELLAPPLAS</sequence>
<dbReference type="EMBL" id="ASRX01000043">
    <property type="protein sequence ID" value="EYF03675.1"/>
    <property type="molecule type" value="Genomic_DNA"/>
</dbReference>